<comment type="caution">
    <text evidence="2">The sequence shown here is derived from an EMBL/GenBank/DDBJ whole genome shotgun (WGS) entry which is preliminary data.</text>
</comment>
<evidence type="ECO:0000313" key="2">
    <source>
        <dbReference type="EMBL" id="RNB85256.1"/>
    </source>
</evidence>
<organism evidence="2 3">
    <name type="scientific">Brevibacillus nitrificans</name>
    <dbReference type="NCBI Taxonomy" id="651560"/>
    <lineage>
        <taxon>Bacteria</taxon>
        <taxon>Bacillati</taxon>
        <taxon>Bacillota</taxon>
        <taxon>Bacilli</taxon>
        <taxon>Bacillales</taxon>
        <taxon>Paenibacillaceae</taxon>
        <taxon>Brevibacillus</taxon>
    </lineage>
</organism>
<dbReference type="AlphaFoldDB" id="A0A3M8DB86"/>
<proteinExistence type="predicted"/>
<feature type="domain" description="MobA-like NTP transferase" evidence="1">
    <location>
        <begin position="1"/>
        <end position="30"/>
    </location>
</feature>
<evidence type="ECO:0000259" key="1">
    <source>
        <dbReference type="Pfam" id="PF12804"/>
    </source>
</evidence>
<protein>
    <recommendedName>
        <fullName evidence="1">MobA-like NTP transferase domain-containing protein</fullName>
    </recommendedName>
</protein>
<dbReference type="Pfam" id="PF12804">
    <property type="entry name" value="NTP_transf_3"/>
    <property type="match status" value="1"/>
</dbReference>
<evidence type="ECO:0000313" key="3">
    <source>
        <dbReference type="Proteomes" id="UP000269573"/>
    </source>
</evidence>
<keyword evidence="3" id="KW-1185">Reference proteome</keyword>
<dbReference type="InterPro" id="IPR029044">
    <property type="entry name" value="Nucleotide-diphossugar_trans"/>
</dbReference>
<dbReference type="RefSeq" id="WP_139228132.1">
    <property type="nucleotide sequence ID" value="NZ_RHHU01000007.1"/>
</dbReference>
<dbReference type="InterPro" id="IPR025877">
    <property type="entry name" value="MobA-like_NTP_Trfase"/>
</dbReference>
<dbReference type="SUPFAM" id="SSF53448">
    <property type="entry name" value="Nucleotide-diphospho-sugar transferases"/>
    <property type="match status" value="1"/>
</dbReference>
<sequence length="43" mass="4912">MAAGFSKRMGCQKLLLPYGPQSLLRHVVKKRVEYNSKRGRCCT</sequence>
<dbReference type="EMBL" id="RHHU01000007">
    <property type="protein sequence ID" value="RNB85256.1"/>
    <property type="molecule type" value="Genomic_DNA"/>
</dbReference>
<name>A0A3M8DB86_9BACL</name>
<dbReference type="GO" id="GO:0016779">
    <property type="term" value="F:nucleotidyltransferase activity"/>
    <property type="evidence" value="ECO:0007669"/>
    <property type="project" value="UniProtKB-ARBA"/>
</dbReference>
<reference evidence="2 3" key="1">
    <citation type="submission" date="2018-10" db="EMBL/GenBank/DDBJ databases">
        <title>Phylogenomics of Brevibacillus.</title>
        <authorList>
            <person name="Dunlap C."/>
        </authorList>
    </citation>
    <scope>NUCLEOTIDE SEQUENCE [LARGE SCALE GENOMIC DNA]</scope>
    <source>
        <strain evidence="2 3">JCM 15774</strain>
    </source>
</reference>
<dbReference type="Gene3D" id="3.90.550.10">
    <property type="entry name" value="Spore Coat Polysaccharide Biosynthesis Protein SpsA, Chain A"/>
    <property type="match status" value="1"/>
</dbReference>
<dbReference type="Proteomes" id="UP000269573">
    <property type="component" value="Unassembled WGS sequence"/>
</dbReference>
<accession>A0A3M8DB86</accession>
<gene>
    <name evidence="2" type="ORF">EDM59_12680</name>
</gene>